<evidence type="ECO:0008006" key="3">
    <source>
        <dbReference type="Google" id="ProtNLM"/>
    </source>
</evidence>
<accession>A0A480AEK9</accession>
<reference evidence="2" key="1">
    <citation type="submission" date="2019-02" db="EMBL/GenBank/DDBJ databases">
        <title>Draft genome sequence of Dolichospermum planctonicum NIES-80.</title>
        <authorList>
            <person name="Yamaguchi H."/>
            <person name="Suzuki S."/>
            <person name="Kawachi M."/>
        </authorList>
    </citation>
    <scope>NUCLEOTIDE SEQUENCE [LARGE SCALE GENOMIC DNA]</scope>
    <source>
        <strain evidence="2">NIES-80</strain>
    </source>
</reference>
<organism evidence="1 2">
    <name type="scientific">Dolichospermum planctonicum</name>
    <dbReference type="NCBI Taxonomy" id="136072"/>
    <lineage>
        <taxon>Bacteria</taxon>
        <taxon>Bacillati</taxon>
        <taxon>Cyanobacteriota</taxon>
        <taxon>Cyanophyceae</taxon>
        <taxon>Nostocales</taxon>
        <taxon>Aphanizomenonaceae</taxon>
        <taxon>Dolichospermum</taxon>
    </lineage>
</organism>
<dbReference type="AlphaFoldDB" id="A0A480AEK9"/>
<dbReference type="Gene3D" id="3.40.50.12780">
    <property type="entry name" value="N-terminal domain of ligase-like"/>
    <property type="match status" value="1"/>
</dbReference>
<dbReference type="InterPro" id="IPR042099">
    <property type="entry name" value="ANL_N_sf"/>
</dbReference>
<evidence type="ECO:0000313" key="2">
    <source>
        <dbReference type="Proteomes" id="UP000299367"/>
    </source>
</evidence>
<evidence type="ECO:0000313" key="1">
    <source>
        <dbReference type="EMBL" id="GCL42872.1"/>
    </source>
</evidence>
<comment type="caution">
    <text evidence="1">The sequence shown here is derived from an EMBL/GenBank/DDBJ whole genome shotgun (WGS) entry which is preliminary data.</text>
</comment>
<dbReference type="SUPFAM" id="SSF56801">
    <property type="entry name" value="Acetyl-CoA synthetase-like"/>
    <property type="match status" value="1"/>
</dbReference>
<dbReference type="PANTHER" id="PTHR43845">
    <property type="entry name" value="BLR5969 PROTEIN"/>
    <property type="match status" value="1"/>
</dbReference>
<protein>
    <recommendedName>
        <fullName evidence="3">Phenylacetate-CoA ligase</fullName>
    </recommendedName>
</protein>
<dbReference type="PANTHER" id="PTHR43845:SF1">
    <property type="entry name" value="BLR5969 PROTEIN"/>
    <property type="match status" value="1"/>
</dbReference>
<name>A0A480AEK9_9CYAN</name>
<proteinExistence type="predicted"/>
<dbReference type="OrthoDB" id="568480at2"/>
<sequence>MKSPTETQNIIQELTNFISLPLKEKLQRCPDDDLEITVIKLFQKVAANVPAYQEFLAKAGIKPDTIQTLADFQKIPKINKENYLAKYPVSQLCYHGKIENCDFIAASSGSTGKSTFWPRFLTDELHIATRFEQIFHNSFYADSQTTLAVICFSLGTWVGGMFTTNCCRYLAAKGYPLTVITPGNNKPEILRIVQELGTNFQQVVLLGYPPFLKDVIDTGLAQGMQWKQYNIKLVMAGEVFSEEWRNLVAERMGSENPCDDFASLYGTADAGVLGNETPLSICIRRFLARTPAAAKALFGESRLPTLVQYDPSSRFFEVEEGNLLFSGDNGVPLIRYSILDHGGLISYPEMLEFLATWGFNPLIELENHRGINQLPFVYVFGRSNFTVSYFGANIYPENITVGLEQPIIREWVTGKFVLQVKEDLDKNRFLSVVVELAPGIEDQEQKKSSITNSILTQLLRLNSEFANYVPPQYQTPLVELKPIGDLEYFPIGVKHRYTRNNTSK</sequence>
<dbReference type="EMBL" id="BJCF01000028">
    <property type="protein sequence ID" value="GCL42872.1"/>
    <property type="molecule type" value="Genomic_DNA"/>
</dbReference>
<dbReference type="RefSeq" id="WP_137908424.1">
    <property type="nucleotide sequence ID" value="NZ_BJCF01000028.1"/>
</dbReference>
<gene>
    <name evidence="1" type="ORF">NIES80_25800</name>
</gene>
<dbReference type="Proteomes" id="UP000299367">
    <property type="component" value="Unassembled WGS sequence"/>
</dbReference>